<evidence type="ECO:0000313" key="1">
    <source>
        <dbReference type="EMBL" id="SFQ89097.1"/>
    </source>
</evidence>
<dbReference type="RefSeq" id="WP_061802911.1">
    <property type="nucleotide sequence ID" value="NZ_FOXX01000031.1"/>
</dbReference>
<comment type="caution">
    <text evidence="1">The sequence shown here is derived from an EMBL/GenBank/DDBJ whole genome shotgun (WGS) entry which is preliminary data.</text>
</comment>
<name>A0A1I6C7F4_9BACI</name>
<dbReference type="GeneID" id="93713702"/>
<sequence>MFTAEEMKKKCQENIWLKVGGVDFEDDPCMELDYGYNLKNCATIEELEKKIGQGNWAIRQGFAYKQLLFVNQVNGGDEWWACYKHEDGCIEDFESITFREIISRGEFKEYIQRLLKGPDVYWDAYSEIIREYVD</sequence>
<keyword evidence="2" id="KW-1185">Reference proteome</keyword>
<protein>
    <recommendedName>
        <fullName evidence="3">Phage protein</fullName>
    </recommendedName>
</protein>
<dbReference type="EMBL" id="FOXX01000031">
    <property type="protein sequence ID" value="SFQ89097.1"/>
    <property type="molecule type" value="Genomic_DNA"/>
</dbReference>
<organism evidence="1 2">
    <name type="scientific">Priestia endophytica DSM 13796</name>
    <dbReference type="NCBI Taxonomy" id="1121089"/>
    <lineage>
        <taxon>Bacteria</taxon>
        <taxon>Bacillati</taxon>
        <taxon>Bacillota</taxon>
        <taxon>Bacilli</taxon>
        <taxon>Bacillales</taxon>
        <taxon>Bacillaceae</taxon>
        <taxon>Priestia</taxon>
    </lineage>
</organism>
<gene>
    <name evidence="1" type="ORF">SAMN02745910_05200</name>
</gene>
<dbReference type="Proteomes" id="UP000182762">
    <property type="component" value="Unassembled WGS sequence"/>
</dbReference>
<proteinExistence type="predicted"/>
<reference evidence="1 2" key="1">
    <citation type="submission" date="2016-10" db="EMBL/GenBank/DDBJ databases">
        <authorList>
            <person name="Varghese N."/>
            <person name="Submissions S."/>
        </authorList>
    </citation>
    <scope>NUCLEOTIDE SEQUENCE [LARGE SCALE GENOMIC DNA]</scope>
    <source>
        <strain evidence="1 2">DSM 13796</strain>
    </source>
</reference>
<evidence type="ECO:0008006" key="3">
    <source>
        <dbReference type="Google" id="ProtNLM"/>
    </source>
</evidence>
<accession>A0A1I6C7F4</accession>
<evidence type="ECO:0000313" key="2">
    <source>
        <dbReference type="Proteomes" id="UP000182762"/>
    </source>
</evidence>